<sequence length="284" mass="29810">MGAGKNYARRGEDIAKGSLLLSAGQKITPAEMGILASMGVTDIPVSARPRVALLSTGDELALPGQPLKPGCIYNSSLCLLAARLRELGAEPTVIELLRDDPAAAALRIRDIALQGAADLILTTGGVSVGQKDIFHQVVPMSGGELIFWRLKIKPGSPVMFWKLGETPILSLSGNPFAAYATFELLARPALGKLLGTASLSLRPAQAVLASPFEKSGGLRRFLRGTYAGGQVFLPENHSSGSLQSLKGCNCLVDIPAGSPPLSPGDRVTILAEDWLLPPQKKGGR</sequence>
<dbReference type="PANTHER" id="PTHR10192">
    <property type="entry name" value="MOLYBDOPTERIN BIOSYNTHESIS PROTEIN"/>
    <property type="match status" value="1"/>
</dbReference>
<dbReference type="InterPro" id="IPR036688">
    <property type="entry name" value="MoeA_C_domain_IV_sf"/>
</dbReference>
<comment type="similarity">
    <text evidence="3 9">Belongs to the MoeA family.</text>
</comment>
<comment type="caution">
    <text evidence="11">The sequence shown here is derived from an EMBL/GenBank/DDBJ whole genome shotgun (WGS) entry which is preliminary data.</text>
</comment>
<dbReference type="SMART" id="SM00852">
    <property type="entry name" value="MoCF_biosynth"/>
    <property type="match status" value="1"/>
</dbReference>
<dbReference type="SUPFAM" id="SSF53218">
    <property type="entry name" value="Molybdenum cofactor biosynthesis proteins"/>
    <property type="match status" value="1"/>
</dbReference>
<gene>
    <name evidence="11" type="ORF">IAA28_05620</name>
</gene>
<keyword evidence="9" id="KW-0808">Transferase</keyword>
<dbReference type="CDD" id="cd00887">
    <property type="entry name" value="MoeA"/>
    <property type="match status" value="1"/>
</dbReference>
<protein>
    <recommendedName>
        <fullName evidence="5 9">Molybdopterin molybdenumtransferase</fullName>
        <ecNumber evidence="4 9">2.10.1.1</ecNumber>
    </recommendedName>
</protein>
<dbReference type="SUPFAM" id="SSF63867">
    <property type="entry name" value="MoeA C-terminal domain-like"/>
    <property type="match status" value="1"/>
</dbReference>
<dbReference type="GO" id="GO:0046872">
    <property type="term" value="F:metal ion binding"/>
    <property type="evidence" value="ECO:0007669"/>
    <property type="project" value="UniProtKB-UniRule"/>
</dbReference>
<comment type="pathway">
    <text evidence="2 9">Cofactor biosynthesis; molybdopterin biosynthesis.</text>
</comment>
<evidence type="ECO:0000259" key="10">
    <source>
        <dbReference type="SMART" id="SM00852"/>
    </source>
</evidence>
<dbReference type="InterPro" id="IPR036135">
    <property type="entry name" value="MoeA_linker/N_sf"/>
</dbReference>
<dbReference type="InterPro" id="IPR038987">
    <property type="entry name" value="MoeA-like"/>
</dbReference>
<dbReference type="PANTHER" id="PTHR10192:SF5">
    <property type="entry name" value="GEPHYRIN"/>
    <property type="match status" value="1"/>
</dbReference>
<dbReference type="AlphaFoldDB" id="A0A9D1W4A4"/>
<dbReference type="Pfam" id="PF03453">
    <property type="entry name" value="MoeA_N"/>
    <property type="match status" value="1"/>
</dbReference>
<dbReference type="InterPro" id="IPR036425">
    <property type="entry name" value="MoaB/Mog-like_dom_sf"/>
</dbReference>
<dbReference type="InterPro" id="IPR005111">
    <property type="entry name" value="MoeA_C_domain_IV"/>
</dbReference>
<keyword evidence="9" id="KW-0479">Metal-binding</keyword>
<dbReference type="EMBL" id="DXEU01000100">
    <property type="protein sequence ID" value="HIX52263.1"/>
    <property type="molecule type" value="Genomic_DNA"/>
</dbReference>
<feature type="domain" description="MoaB/Mog" evidence="10">
    <location>
        <begin position="52"/>
        <end position="192"/>
    </location>
</feature>
<keyword evidence="6 9" id="KW-0500">Molybdenum</keyword>
<evidence type="ECO:0000313" key="12">
    <source>
        <dbReference type="Proteomes" id="UP000886780"/>
    </source>
</evidence>
<evidence type="ECO:0000256" key="3">
    <source>
        <dbReference type="ARBA" id="ARBA00010763"/>
    </source>
</evidence>
<comment type="cofactor">
    <cofactor evidence="9">
        <name>Mg(2+)</name>
        <dbReference type="ChEBI" id="CHEBI:18420"/>
    </cofactor>
</comment>
<dbReference type="GO" id="GO:0006777">
    <property type="term" value="P:Mo-molybdopterin cofactor biosynthetic process"/>
    <property type="evidence" value="ECO:0007669"/>
    <property type="project" value="UniProtKB-UniRule"/>
</dbReference>
<evidence type="ECO:0000256" key="9">
    <source>
        <dbReference type="RuleBase" id="RU365090"/>
    </source>
</evidence>
<dbReference type="Pfam" id="PF00994">
    <property type="entry name" value="MoCF_biosynth"/>
    <property type="match status" value="1"/>
</dbReference>
<dbReference type="InterPro" id="IPR001453">
    <property type="entry name" value="MoaB/Mog_dom"/>
</dbReference>
<evidence type="ECO:0000256" key="8">
    <source>
        <dbReference type="ARBA" id="ARBA00047317"/>
    </source>
</evidence>
<evidence type="ECO:0000256" key="7">
    <source>
        <dbReference type="ARBA" id="ARBA00023150"/>
    </source>
</evidence>
<keyword evidence="9" id="KW-0460">Magnesium</keyword>
<evidence type="ECO:0000256" key="2">
    <source>
        <dbReference type="ARBA" id="ARBA00005046"/>
    </source>
</evidence>
<name>A0A9D1W4A4_9FIRM</name>
<proteinExistence type="inferred from homology"/>
<dbReference type="GO" id="GO:0061599">
    <property type="term" value="F:molybdopterin molybdotransferase activity"/>
    <property type="evidence" value="ECO:0007669"/>
    <property type="project" value="UniProtKB-UniRule"/>
</dbReference>
<comment type="catalytic activity">
    <reaction evidence="8">
        <text>adenylyl-molybdopterin + molybdate = Mo-molybdopterin + AMP + H(+)</text>
        <dbReference type="Rhea" id="RHEA:35047"/>
        <dbReference type="ChEBI" id="CHEBI:15378"/>
        <dbReference type="ChEBI" id="CHEBI:36264"/>
        <dbReference type="ChEBI" id="CHEBI:62727"/>
        <dbReference type="ChEBI" id="CHEBI:71302"/>
        <dbReference type="ChEBI" id="CHEBI:456215"/>
        <dbReference type="EC" id="2.10.1.1"/>
    </reaction>
</comment>
<dbReference type="SUPFAM" id="SSF63882">
    <property type="entry name" value="MoeA N-terminal region -like"/>
    <property type="match status" value="1"/>
</dbReference>
<keyword evidence="7 9" id="KW-0501">Molybdenum cofactor biosynthesis</keyword>
<dbReference type="InterPro" id="IPR005110">
    <property type="entry name" value="MoeA_linker/N"/>
</dbReference>
<evidence type="ECO:0000256" key="5">
    <source>
        <dbReference type="ARBA" id="ARBA00021108"/>
    </source>
</evidence>
<evidence type="ECO:0000256" key="1">
    <source>
        <dbReference type="ARBA" id="ARBA00002901"/>
    </source>
</evidence>
<dbReference type="Gene3D" id="3.40.980.10">
    <property type="entry name" value="MoaB/Mog-like domain"/>
    <property type="match status" value="1"/>
</dbReference>
<dbReference type="Proteomes" id="UP000886780">
    <property type="component" value="Unassembled WGS sequence"/>
</dbReference>
<evidence type="ECO:0000313" key="11">
    <source>
        <dbReference type="EMBL" id="HIX52263.1"/>
    </source>
</evidence>
<dbReference type="Gene3D" id="2.40.340.10">
    <property type="entry name" value="MoeA, C-terminal, domain IV"/>
    <property type="match status" value="1"/>
</dbReference>
<dbReference type="EC" id="2.10.1.1" evidence="4 9"/>
<reference evidence="11" key="2">
    <citation type="submission" date="2021-04" db="EMBL/GenBank/DDBJ databases">
        <authorList>
            <person name="Gilroy R."/>
        </authorList>
    </citation>
    <scope>NUCLEOTIDE SEQUENCE</scope>
    <source>
        <strain evidence="11">ChiGjej4B4-12881</strain>
    </source>
</reference>
<organism evidence="11 12">
    <name type="scientific">Candidatus Lachnoclostridium stercoripullorum</name>
    <dbReference type="NCBI Taxonomy" id="2838635"/>
    <lineage>
        <taxon>Bacteria</taxon>
        <taxon>Bacillati</taxon>
        <taxon>Bacillota</taxon>
        <taxon>Clostridia</taxon>
        <taxon>Lachnospirales</taxon>
        <taxon>Lachnospiraceae</taxon>
    </lineage>
</organism>
<reference evidence="11" key="1">
    <citation type="journal article" date="2021" name="PeerJ">
        <title>Extensive microbial diversity within the chicken gut microbiome revealed by metagenomics and culture.</title>
        <authorList>
            <person name="Gilroy R."/>
            <person name="Ravi A."/>
            <person name="Getino M."/>
            <person name="Pursley I."/>
            <person name="Horton D.L."/>
            <person name="Alikhan N.F."/>
            <person name="Baker D."/>
            <person name="Gharbi K."/>
            <person name="Hall N."/>
            <person name="Watson M."/>
            <person name="Adriaenssens E.M."/>
            <person name="Foster-Nyarko E."/>
            <person name="Jarju S."/>
            <person name="Secka A."/>
            <person name="Antonio M."/>
            <person name="Oren A."/>
            <person name="Chaudhuri R.R."/>
            <person name="La Ragione R."/>
            <person name="Hildebrand F."/>
            <person name="Pallen M.J."/>
        </authorList>
    </citation>
    <scope>NUCLEOTIDE SEQUENCE</scope>
    <source>
        <strain evidence="11">ChiGjej4B4-12881</strain>
    </source>
</reference>
<dbReference type="GO" id="GO:0005829">
    <property type="term" value="C:cytosol"/>
    <property type="evidence" value="ECO:0007669"/>
    <property type="project" value="TreeGrafter"/>
</dbReference>
<evidence type="ECO:0000256" key="6">
    <source>
        <dbReference type="ARBA" id="ARBA00022505"/>
    </source>
</evidence>
<comment type="function">
    <text evidence="1 9">Catalyzes the insertion of molybdate into adenylated molybdopterin with the concomitant release of AMP.</text>
</comment>
<accession>A0A9D1W4A4</accession>
<evidence type="ECO:0000256" key="4">
    <source>
        <dbReference type="ARBA" id="ARBA00013269"/>
    </source>
</evidence>
<dbReference type="Pfam" id="PF03454">
    <property type="entry name" value="MoeA_C"/>
    <property type="match status" value="1"/>
</dbReference>